<organism evidence="2 3">
    <name type="scientific">Portunus trituberculatus</name>
    <name type="common">Swimming crab</name>
    <name type="synonym">Neptunus trituberculatus</name>
    <dbReference type="NCBI Taxonomy" id="210409"/>
    <lineage>
        <taxon>Eukaryota</taxon>
        <taxon>Metazoa</taxon>
        <taxon>Ecdysozoa</taxon>
        <taxon>Arthropoda</taxon>
        <taxon>Crustacea</taxon>
        <taxon>Multicrustacea</taxon>
        <taxon>Malacostraca</taxon>
        <taxon>Eumalacostraca</taxon>
        <taxon>Eucarida</taxon>
        <taxon>Decapoda</taxon>
        <taxon>Pleocyemata</taxon>
        <taxon>Brachyura</taxon>
        <taxon>Eubrachyura</taxon>
        <taxon>Portunoidea</taxon>
        <taxon>Portunidae</taxon>
        <taxon>Portuninae</taxon>
        <taxon>Portunus</taxon>
    </lineage>
</organism>
<gene>
    <name evidence="2" type="ORF">E2C01_004521</name>
</gene>
<sequence>MVVFPHHCPRLLPACQPSLDPLSAAARIAPPCGAWTQLPPRQTGGVEQKIRESRPLPTTQDDLTAPTKSRIAKGDQGKVTSLTLPSRVILRPGYVQGGAREAAALEPSACRLFRPASEGNLIYLE</sequence>
<comment type="caution">
    <text evidence="2">The sequence shown here is derived from an EMBL/GenBank/DDBJ whole genome shotgun (WGS) entry which is preliminary data.</text>
</comment>
<evidence type="ECO:0000256" key="1">
    <source>
        <dbReference type="SAM" id="MobiDB-lite"/>
    </source>
</evidence>
<accession>A0A5B7CPZ1</accession>
<proteinExistence type="predicted"/>
<protein>
    <submittedName>
        <fullName evidence="2">Uncharacterized protein</fullName>
    </submittedName>
</protein>
<name>A0A5B7CPZ1_PORTR</name>
<keyword evidence="3" id="KW-1185">Reference proteome</keyword>
<dbReference type="EMBL" id="VSRR010000184">
    <property type="protein sequence ID" value="MPC11847.1"/>
    <property type="molecule type" value="Genomic_DNA"/>
</dbReference>
<dbReference type="Proteomes" id="UP000324222">
    <property type="component" value="Unassembled WGS sequence"/>
</dbReference>
<evidence type="ECO:0000313" key="2">
    <source>
        <dbReference type="EMBL" id="MPC11847.1"/>
    </source>
</evidence>
<evidence type="ECO:0000313" key="3">
    <source>
        <dbReference type="Proteomes" id="UP000324222"/>
    </source>
</evidence>
<feature type="region of interest" description="Disordered" evidence="1">
    <location>
        <begin position="36"/>
        <end position="77"/>
    </location>
</feature>
<reference evidence="2 3" key="1">
    <citation type="submission" date="2019-05" db="EMBL/GenBank/DDBJ databases">
        <title>Another draft genome of Portunus trituberculatus and its Hox gene families provides insights of decapod evolution.</title>
        <authorList>
            <person name="Jeong J.-H."/>
            <person name="Song I."/>
            <person name="Kim S."/>
            <person name="Choi T."/>
            <person name="Kim D."/>
            <person name="Ryu S."/>
            <person name="Kim W."/>
        </authorList>
    </citation>
    <scope>NUCLEOTIDE SEQUENCE [LARGE SCALE GENOMIC DNA]</scope>
    <source>
        <tissue evidence="2">Muscle</tissue>
    </source>
</reference>
<dbReference type="AlphaFoldDB" id="A0A5B7CPZ1"/>